<organism evidence="2 3">
    <name type="scientific">Mesorhizobium muleiense</name>
    <dbReference type="NCBI Taxonomy" id="1004279"/>
    <lineage>
        <taxon>Bacteria</taxon>
        <taxon>Pseudomonadati</taxon>
        <taxon>Pseudomonadota</taxon>
        <taxon>Alphaproteobacteria</taxon>
        <taxon>Hyphomicrobiales</taxon>
        <taxon>Phyllobacteriaceae</taxon>
        <taxon>Mesorhizobium</taxon>
    </lineage>
</organism>
<proteinExistence type="predicted"/>
<evidence type="ECO:0000313" key="3">
    <source>
        <dbReference type="Proteomes" id="UP000198894"/>
    </source>
</evidence>
<protein>
    <submittedName>
        <fullName evidence="2">Uncharacterized protein</fullName>
    </submittedName>
</protein>
<name>A0A1G9D1N2_9HYPH</name>
<reference evidence="3" key="1">
    <citation type="submission" date="2016-10" db="EMBL/GenBank/DDBJ databases">
        <authorList>
            <person name="Varghese N."/>
            <person name="Submissions S."/>
        </authorList>
    </citation>
    <scope>NUCLEOTIDE SEQUENCE [LARGE SCALE GENOMIC DNA]</scope>
    <source>
        <strain evidence="3">CGMCC 1.11022</strain>
    </source>
</reference>
<dbReference type="EMBL" id="FNEE01000017">
    <property type="protein sequence ID" value="SDK57769.1"/>
    <property type="molecule type" value="Genomic_DNA"/>
</dbReference>
<sequence length="67" mass="7082">MIAGGSAAAADRQQRNRGGAGRPFSLLPARCQMLPNRLGSTHYNLLITKKNGGPNQALVEEGFSLDS</sequence>
<evidence type="ECO:0000256" key="1">
    <source>
        <dbReference type="SAM" id="MobiDB-lite"/>
    </source>
</evidence>
<dbReference type="RefSeq" id="WP_139172669.1">
    <property type="nucleotide sequence ID" value="NZ_FNEE01000017.1"/>
</dbReference>
<dbReference type="AlphaFoldDB" id="A0A1G9D1N2"/>
<accession>A0A1G9D1N2</accession>
<feature type="region of interest" description="Disordered" evidence="1">
    <location>
        <begin position="1"/>
        <end position="25"/>
    </location>
</feature>
<keyword evidence="3" id="KW-1185">Reference proteome</keyword>
<dbReference type="Proteomes" id="UP000198894">
    <property type="component" value="Unassembled WGS sequence"/>
</dbReference>
<evidence type="ECO:0000313" key="2">
    <source>
        <dbReference type="EMBL" id="SDK57769.1"/>
    </source>
</evidence>
<gene>
    <name evidence="2" type="ORF">SAMN05428953_11734</name>
</gene>